<dbReference type="GO" id="GO:0007034">
    <property type="term" value="P:vacuolar transport"/>
    <property type="evidence" value="ECO:0007669"/>
    <property type="project" value="InterPro"/>
</dbReference>
<feature type="compositionally biased region" description="Polar residues" evidence="1">
    <location>
        <begin position="289"/>
        <end position="304"/>
    </location>
</feature>
<sequence>MESIKAVFFKPDPQAQVRKCNALIRQNVRKLDRDIASLKAVENKTRNLIIAANKRAQRNPSQAKQAAQETRIFARELIRTRNTSRRLVTSKAQLQSVNMQVNEAFAVRKIEGSIKTSVGIMKDVNSLPGAGEGGDYRGDGGGYDAGSVGGGRRGGGGRGRQGAWRDIARSDGQGGSDAEFARGASAAGGCCGGGRRGCRGHVGSDEGKVGGVEELSGRVDDGASVEDIRDGFGIPNLESGCRSFDRTYTCREKISPGTDQSQKCCSEPLLDLSPLHCYSSPNPNQPNQTKPKLTSPCSIQSNPIPSRPTYVLRDPHSTYTSCKGTQDSTNF</sequence>
<proteinExistence type="predicted"/>
<reference evidence="2 3" key="1">
    <citation type="submission" date="2019-06" db="EMBL/GenBank/DDBJ databases">
        <title>Genome Sequence of the Brown Rot Fungal Pathogen Monilinia fructicola.</title>
        <authorList>
            <person name="De Miccolis Angelini R.M."/>
            <person name="Landi L."/>
            <person name="Abate D."/>
            <person name="Pollastro S."/>
            <person name="Romanazzi G."/>
            <person name="Faretra F."/>
        </authorList>
    </citation>
    <scope>NUCLEOTIDE SEQUENCE [LARGE SCALE GENOMIC DNA]</scope>
    <source>
        <strain evidence="2 3">Mfrc123</strain>
    </source>
</reference>
<accession>A0A5M9JBK0</accession>
<dbReference type="Gene3D" id="6.10.140.1230">
    <property type="match status" value="1"/>
</dbReference>
<protein>
    <submittedName>
        <fullName evidence="2">Uncharacterized protein</fullName>
    </submittedName>
</protein>
<comment type="caution">
    <text evidence="2">The sequence shown here is derived from an EMBL/GenBank/DDBJ whole genome shotgun (WGS) entry which is preliminary data.</text>
</comment>
<dbReference type="AlphaFoldDB" id="A0A5M9JBK0"/>
<name>A0A5M9JBK0_MONFR</name>
<dbReference type="InterPro" id="IPR005024">
    <property type="entry name" value="Snf7_fam"/>
</dbReference>
<feature type="compositionally biased region" description="Polar residues" evidence="1">
    <location>
        <begin position="317"/>
        <end position="331"/>
    </location>
</feature>
<organism evidence="2 3">
    <name type="scientific">Monilinia fructicola</name>
    <name type="common">Brown rot fungus</name>
    <name type="synonym">Ciboria fructicola</name>
    <dbReference type="NCBI Taxonomy" id="38448"/>
    <lineage>
        <taxon>Eukaryota</taxon>
        <taxon>Fungi</taxon>
        <taxon>Dikarya</taxon>
        <taxon>Ascomycota</taxon>
        <taxon>Pezizomycotina</taxon>
        <taxon>Leotiomycetes</taxon>
        <taxon>Helotiales</taxon>
        <taxon>Sclerotiniaceae</taxon>
        <taxon>Monilinia</taxon>
    </lineage>
</organism>
<gene>
    <name evidence="2" type="ORF">EYC84_009578</name>
</gene>
<dbReference type="VEuPathDB" id="FungiDB:MFRU_006g02970"/>
<feature type="compositionally biased region" description="Low complexity" evidence="1">
    <location>
        <begin position="279"/>
        <end position="288"/>
    </location>
</feature>
<dbReference type="PANTHER" id="PTHR10476">
    <property type="entry name" value="CHARGED MULTIVESICULAR BODY PROTEIN"/>
    <property type="match status" value="1"/>
</dbReference>
<dbReference type="Proteomes" id="UP000322873">
    <property type="component" value="Unassembled WGS sequence"/>
</dbReference>
<dbReference type="EMBL" id="VICG01000013">
    <property type="protein sequence ID" value="KAA8565743.1"/>
    <property type="molecule type" value="Genomic_DNA"/>
</dbReference>
<dbReference type="Pfam" id="PF03357">
    <property type="entry name" value="Snf7"/>
    <property type="match status" value="1"/>
</dbReference>
<evidence type="ECO:0000313" key="3">
    <source>
        <dbReference type="Proteomes" id="UP000322873"/>
    </source>
</evidence>
<evidence type="ECO:0000313" key="2">
    <source>
        <dbReference type="EMBL" id="KAA8565743.1"/>
    </source>
</evidence>
<feature type="region of interest" description="Disordered" evidence="1">
    <location>
        <begin position="277"/>
        <end position="331"/>
    </location>
</feature>
<evidence type="ECO:0000256" key="1">
    <source>
        <dbReference type="SAM" id="MobiDB-lite"/>
    </source>
</evidence>
<keyword evidence="3" id="KW-1185">Reference proteome</keyword>